<keyword evidence="1" id="KW-0472">Membrane</keyword>
<sequence length="151" mass="16161">MLNFKKGLTILEVIIVLSILGFLIAIVLPSFKTMRDNQILKSAISNVSSSLNKAKSQTLASVDSSEYGVHFEFDKIIIFKGQTFSSSDANNENILISPPAFISAINLTDGVADLYFNKLSGTPDRTGTITISISSLSKIITISATGAISVN</sequence>
<evidence type="ECO:0000313" key="2">
    <source>
        <dbReference type="EMBL" id="OGI77727.1"/>
    </source>
</evidence>
<gene>
    <name evidence="2" type="ORF">A3B85_03130</name>
</gene>
<name>A0A1F6W712_9BACT</name>
<dbReference type="SUPFAM" id="SSF54523">
    <property type="entry name" value="Pili subunits"/>
    <property type="match status" value="1"/>
</dbReference>
<organism evidence="2 3">
    <name type="scientific">Candidatus Nomurabacteria bacterium RIFCSPHIGHO2_02_FULL_37_13</name>
    <dbReference type="NCBI Taxonomy" id="1801750"/>
    <lineage>
        <taxon>Bacteria</taxon>
        <taxon>Candidatus Nomuraibacteriota</taxon>
    </lineage>
</organism>
<dbReference type="Gene3D" id="3.30.700.10">
    <property type="entry name" value="Glycoprotein, Type 4 Pilin"/>
    <property type="match status" value="1"/>
</dbReference>
<dbReference type="InterPro" id="IPR045584">
    <property type="entry name" value="Pilin-like"/>
</dbReference>
<dbReference type="EMBL" id="MFUA01000002">
    <property type="protein sequence ID" value="OGI77727.1"/>
    <property type="molecule type" value="Genomic_DNA"/>
</dbReference>
<evidence type="ECO:0000313" key="3">
    <source>
        <dbReference type="Proteomes" id="UP000178374"/>
    </source>
</evidence>
<dbReference type="NCBIfam" id="TIGR02532">
    <property type="entry name" value="IV_pilin_GFxxxE"/>
    <property type="match status" value="1"/>
</dbReference>
<keyword evidence="1" id="KW-0812">Transmembrane</keyword>
<comment type="caution">
    <text evidence="2">The sequence shown here is derived from an EMBL/GenBank/DDBJ whole genome shotgun (WGS) entry which is preliminary data.</text>
</comment>
<dbReference type="AlphaFoldDB" id="A0A1F6W712"/>
<dbReference type="Proteomes" id="UP000178374">
    <property type="component" value="Unassembled WGS sequence"/>
</dbReference>
<feature type="transmembrane region" description="Helical" evidence="1">
    <location>
        <begin position="7"/>
        <end position="31"/>
    </location>
</feature>
<protein>
    <recommendedName>
        <fullName evidence="4">General secretion pathway GspH domain-containing protein</fullName>
    </recommendedName>
</protein>
<proteinExistence type="predicted"/>
<evidence type="ECO:0000256" key="1">
    <source>
        <dbReference type="SAM" id="Phobius"/>
    </source>
</evidence>
<keyword evidence="1" id="KW-1133">Transmembrane helix</keyword>
<dbReference type="STRING" id="1801750.A3B85_03130"/>
<dbReference type="InterPro" id="IPR012902">
    <property type="entry name" value="N_methyl_site"/>
</dbReference>
<reference evidence="2 3" key="1">
    <citation type="journal article" date="2016" name="Nat. Commun.">
        <title>Thousands of microbial genomes shed light on interconnected biogeochemical processes in an aquifer system.</title>
        <authorList>
            <person name="Anantharaman K."/>
            <person name="Brown C.T."/>
            <person name="Hug L.A."/>
            <person name="Sharon I."/>
            <person name="Castelle C.J."/>
            <person name="Probst A.J."/>
            <person name="Thomas B.C."/>
            <person name="Singh A."/>
            <person name="Wilkins M.J."/>
            <person name="Karaoz U."/>
            <person name="Brodie E.L."/>
            <person name="Williams K.H."/>
            <person name="Hubbard S.S."/>
            <person name="Banfield J.F."/>
        </authorList>
    </citation>
    <scope>NUCLEOTIDE SEQUENCE [LARGE SCALE GENOMIC DNA]</scope>
</reference>
<evidence type="ECO:0008006" key="4">
    <source>
        <dbReference type="Google" id="ProtNLM"/>
    </source>
</evidence>
<accession>A0A1F6W712</accession>